<dbReference type="Gene3D" id="2.40.50.100">
    <property type="match status" value="1"/>
</dbReference>
<organism evidence="10 11">
    <name type="scientific">Massilia psychrophila</name>
    <dbReference type="NCBI Taxonomy" id="1603353"/>
    <lineage>
        <taxon>Bacteria</taxon>
        <taxon>Pseudomonadati</taxon>
        <taxon>Pseudomonadota</taxon>
        <taxon>Betaproteobacteria</taxon>
        <taxon>Burkholderiales</taxon>
        <taxon>Oxalobacteraceae</taxon>
        <taxon>Telluria group</taxon>
        <taxon>Massilia</taxon>
    </lineage>
</organism>
<sequence length="502" mass="53142">MKTSTLDKKTRIAIAIVLAVGAALLAVILLSGKKPDAVGEAGGAARGEASEHGDAPKKGPHGGRLVTQGSLSVEVLLAEQDGEARHQLWAYENGKPLPTSGFTATEQVKRLQGEVQDYIFVVKGDSLLTSKVIAEPHVFEAAFVVKRGTDVVKFDIESKEGKVELSDAQANTAGIKIETAAPARIRSAFQLAGEIRFNEDRTAHVVPRLAGVVESVAANLGQQVKKGQILAVIASTAISEMRSELLSAQKKQALAQVTYEREKKLWQEKITAEQDYLQAQQVFREAEIATQNARQKLAAIGASTATAGALNRYELRAPFDGAIVEKHIALGEAVKEDSNVFMISDLSSVWAEIIVPAKDLGIVRVGGTATVRATSMGSVSTGTVSYVGSLIGEQTRTAKARVTLANPSLAWRPGLFVDVELTSDERNAPVAVLSDAIQTVKDSPTVFIKMDGGFVGQTVTTGRSDGKYTEIVSGIKTGTAYAASGSFVVKAEQGKGSAEHAH</sequence>
<dbReference type="GO" id="GO:0030288">
    <property type="term" value="C:outer membrane-bounded periplasmic space"/>
    <property type="evidence" value="ECO:0007669"/>
    <property type="project" value="TreeGrafter"/>
</dbReference>
<dbReference type="NCBIfam" id="TIGR01730">
    <property type="entry name" value="RND_mfp"/>
    <property type="match status" value="1"/>
</dbReference>
<evidence type="ECO:0000259" key="6">
    <source>
        <dbReference type="Pfam" id="PF25954"/>
    </source>
</evidence>
<accession>A0A2G8T2F4</accession>
<evidence type="ECO:0000259" key="7">
    <source>
        <dbReference type="Pfam" id="PF25971"/>
    </source>
</evidence>
<feature type="domain" description="CzcB-like alpha-helical hairpin" evidence="5">
    <location>
        <begin position="240"/>
        <end position="299"/>
    </location>
</feature>
<evidence type="ECO:0000259" key="5">
    <source>
        <dbReference type="Pfam" id="PF25893"/>
    </source>
</evidence>
<dbReference type="Pfam" id="PF25971">
    <property type="entry name" value="CzcB_N"/>
    <property type="match status" value="1"/>
</dbReference>
<dbReference type="PANTHER" id="PTHR30097:SF4">
    <property type="entry name" value="SLR6042 PROTEIN"/>
    <property type="match status" value="1"/>
</dbReference>
<keyword evidence="4" id="KW-1133">Transmembrane helix</keyword>
<dbReference type="Proteomes" id="UP000228593">
    <property type="component" value="Unassembled WGS sequence"/>
</dbReference>
<evidence type="ECO:0000256" key="3">
    <source>
        <dbReference type="SAM" id="MobiDB-lite"/>
    </source>
</evidence>
<dbReference type="Gene3D" id="2.40.420.20">
    <property type="match status" value="1"/>
</dbReference>
<dbReference type="Pfam" id="PF25893">
    <property type="entry name" value="HH_CzcB"/>
    <property type="match status" value="1"/>
</dbReference>
<dbReference type="Gene3D" id="2.40.30.170">
    <property type="match status" value="1"/>
</dbReference>
<dbReference type="InterPro" id="IPR058647">
    <property type="entry name" value="BSH_CzcB-like"/>
</dbReference>
<dbReference type="Pfam" id="PF25954">
    <property type="entry name" value="Beta-barrel_RND_2"/>
    <property type="match status" value="1"/>
</dbReference>
<dbReference type="GO" id="GO:0022857">
    <property type="term" value="F:transmembrane transporter activity"/>
    <property type="evidence" value="ECO:0007669"/>
    <property type="project" value="InterPro"/>
</dbReference>
<dbReference type="EMBL" id="PDOB01000010">
    <property type="protein sequence ID" value="PIL40194.1"/>
    <property type="molecule type" value="Genomic_DNA"/>
</dbReference>
<dbReference type="Gene3D" id="1.10.287.470">
    <property type="entry name" value="Helix hairpin bin"/>
    <property type="match status" value="1"/>
</dbReference>
<gene>
    <name evidence="10" type="ORF">CR103_08355</name>
</gene>
<dbReference type="FunFam" id="2.40.30.170:FF:000010">
    <property type="entry name" value="Efflux RND transporter periplasmic adaptor subunit"/>
    <property type="match status" value="1"/>
</dbReference>
<keyword evidence="2" id="KW-0813">Transport</keyword>
<dbReference type="GO" id="GO:0015679">
    <property type="term" value="P:plasma membrane copper ion transport"/>
    <property type="evidence" value="ECO:0007669"/>
    <property type="project" value="TreeGrafter"/>
</dbReference>
<dbReference type="SUPFAM" id="SSF111369">
    <property type="entry name" value="HlyD-like secretion proteins"/>
    <property type="match status" value="1"/>
</dbReference>
<proteinExistence type="inferred from homology"/>
<evidence type="ECO:0000256" key="1">
    <source>
        <dbReference type="ARBA" id="ARBA00009477"/>
    </source>
</evidence>
<feature type="domain" description="CzcB-like barrel-sandwich hybrid" evidence="8">
    <location>
        <begin position="201"/>
        <end position="345"/>
    </location>
</feature>
<feature type="domain" description="CusB-like beta-barrel" evidence="6">
    <location>
        <begin position="348"/>
        <end position="424"/>
    </location>
</feature>
<dbReference type="InterPro" id="IPR058646">
    <property type="entry name" value="CzcB_N"/>
</dbReference>
<dbReference type="Pfam" id="PF25975">
    <property type="entry name" value="CzcB_C"/>
    <property type="match status" value="1"/>
</dbReference>
<dbReference type="Pfam" id="PF25973">
    <property type="entry name" value="BSH_CzcB"/>
    <property type="match status" value="1"/>
</dbReference>
<dbReference type="GO" id="GO:0046914">
    <property type="term" value="F:transition metal ion binding"/>
    <property type="evidence" value="ECO:0007669"/>
    <property type="project" value="TreeGrafter"/>
</dbReference>
<evidence type="ECO:0000313" key="10">
    <source>
        <dbReference type="EMBL" id="PIL40194.1"/>
    </source>
</evidence>
<feature type="region of interest" description="Disordered" evidence="3">
    <location>
        <begin position="39"/>
        <end position="64"/>
    </location>
</feature>
<dbReference type="PANTHER" id="PTHR30097">
    <property type="entry name" value="CATION EFFLUX SYSTEM PROTEIN CUSB"/>
    <property type="match status" value="1"/>
</dbReference>
<feature type="domain" description="CzcB-like C-terminal circularly permuted SH3-like" evidence="9">
    <location>
        <begin position="430"/>
        <end position="490"/>
    </location>
</feature>
<feature type="transmembrane region" description="Helical" evidence="4">
    <location>
        <begin position="12"/>
        <end position="30"/>
    </location>
</feature>
<feature type="domain" description="CzcB N-terminal" evidence="7">
    <location>
        <begin position="63"/>
        <end position="153"/>
    </location>
</feature>
<comment type="similarity">
    <text evidence="1">Belongs to the membrane fusion protein (MFP) (TC 8.A.1) family.</text>
</comment>
<dbReference type="InterPro" id="IPR051909">
    <property type="entry name" value="MFP_Cation_Efflux"/>
</dbReference>
<dbReference type="InterPro" id="IPR058648">
    <property type="entry name" value="HH_CzcB-like"/>
</dbReference>
<dbReference type="AlphaFoldDB" id="A0A2G8T2F4"/>
<dbReference type="GO" id="GO:0060003">
    <property type="term" value="P:copper ion export"/>
    <property type="evidence" value="ECO:0007669"/>
    <property type="project" value="TreeGrafter"/>
</dbReference>
<dbReference type="InterPro" id="IPR058792">
    <property type="entry name" value="Beta-barrel_RND_2"/>
</dbReference>
<name>A0A2G8T2F4_9BURK</name>
<keyword evidence="4" id="KW-0472">Membrane</keyword>
<dbReference type="InterPro" id="IPR006143">
    <property type="entry name" value="RND_pump_MFP"/>
</dbReference>
<dbReference type="OrthoDB" id="9768185at2"/>
<comment type="caution">
    <text evidence="10">The sequence shown here is derived from an EMBL/GenBank/DDBJ whole genome shotgun (WGS) entry which is preliminary data.</text>
</comment>
<evidence type="ECO:0000313" key="11">
    <source>
        <dbReference type="Proteomes" id="UP000228593"/>
    </source>
</evidence>
<evidence type="ECO:0000259" key="9">
    <source>
        <dbReference type="Pfam" id="PF25975"/>
    </source>
</evidence>
<keyword evidence="11" id="KW-1185">Reference proteome</keyword>
<evidence type="ECO:0000256" key="2">
    <source>
        <dbReference type="ARBA" id="ARBA00022448"/>
    </source>
</evidence>
<evidence type="ECO:0000256" key="4">
    <source>
        <dbReference type="SAM" id="Phobius"/>
    </source>
</evidence>
<reference evidence="10 11" key="1">
    <citation type="submission" date="2017-10" db="EMBL/GenBank/DDBJ databases">
        <title>Massilia psychrophilum sp. nov., a novel purple-pigmented bacterium isolated from Tianshan glacier, Xinjiang Municipality, China.</title>
        <authorList>
            <person name="Wang H."/>
        </authorList>
    </citation>
    <scope>NUCLEOTIDE SEQUENCE [LARGE SCALE GENOMIC DNA]</scope>
    <source>
        <strain evidence="10 11">JCM 30813</strain>
    </source>
</reference>
<protein>
    <submittedName>
        <fullName evidence="10">Efflux transporter periplasmic adaptor subunit</fullName>
    </submittedName>
</protein>
<evidence type="ECO:0000259" key="8">
    <source>
        <dbReference type="Pfam" id="PF25973"/>
    </source>
</evidence>
<dbReference type="InterPro" id="IPR058649">
    <property type="entry name" value="CzcB_C"/>
</dbReference>
<keyword evidence="4" id="KW-0812">Transmembrane</keyword>
<dbReference type="RefSeq" id="WP_099915536.1">
    <property type="nucleotide sequence ID" value="NZ_BMHS01000011.1"/>
</dbReference>
<dbReference type="GO" id="GO:0016020">
    <property type="term" value="C:membrane"/>
    <property type="evidence" value="ECO:0007669"/>
    <property type="project" value="InterPro"/>
</dbReference>
<feature type="compositionally biased region" description="Basic and acidic residues" evidence="3">
    <location>
        <begin position="48"/>
        <end position="57"/>
    </location>
</feature>